<sequence length="149" mass="17114">AHRQKLRSEQDSLVGNTCSVLVDLAKYDGIAPNLDFVSFQSVATAESRANHVLCLLNCKHGIKMEAKRKHLLMQIHDVLPQIDLFRESTFDVDYTKFKQSVNRYQLLSQISDCDSDVQSNFSDQHSLGRTQTVSLEWFCQHLAQRQLQF</sequence>
<proteinExistence type="predicted"/>
<dbReference type="AlphaFoldDB" id="A0A075AA59"/>
<accession>A0A075AA59</accession>
<keyword evidence="2" id="KW-1185">Reference proteome</keyword>
<gene>
    <name evidence="1" type="ORF">T265_14422</name>
</gene>
<dbReference type="EMBL" id="KL596809">
    <property type="protein sequence ID" value="KER24454.1"/>
    <property type="molecule type" value="Genomic_DNA"/>
</dbReference>
<dbReference type="RefSeq" id="XP_009171814.1">
    <property type="nucleotide sequence ID" value="XM_009173550.1"/>
</dbReference>
<feature type="non-terminal residue" evidence="1">
    <location>
        <position position="1"/>
    </location>
</feature>
<evidence type="ECO:0000313" key="2">
    <source>
        <dbReference type="Proteomes" id="UP000054324"/>
    </source>
</evidence>
<dbReference type="Proteomes" id="UP000054324">
    <property type="component" value="Unassembled WGS sequence"/>
</dbReference>
<reference evidence="1 2" key="1">
    <citation type="submission" date="2013-11" db="EMBL/GenBank/DDBJ databases">
        <title>Opisthorchis viverrini - life in the bile duct.</title>
        <authorList>
            <person name="Young N.D."/>
            <person name="Nagarajan N."/>
            <person name="Lin S.J."/>
            <person name="Korhonen P.K."/>
            <person name="Jex A.R."/>
            <person name="Hall R.S."/>
            <person name="Safavi-Hemami H."/>
            <person name="Kaewkong W."/>
            <person name="Bertrand D."/>
            <person name="Gao S."/>
            <person name="Seet Q."/>
            <person name="Wongkham S."/>
            <person name="Teh B.T."/>
            <person name="Wongkham C."/>
            <person name="Intapan P.M."/>
            <person name="Maleewong W."/>
            <person name="Yang X."/>
            <person name="Hu M."/>
            <person name="Wang Z."/>
            <person name="Hofmann A."/>
            <person name="Sternberg P.W."/>
            <person name="Tan P."/>
            <person name="Wang J."/>
            <person name="Gasser R.B."/>
        </authorList>
    </citation>
    <scope>NUCLEOTIDE SEQUENCE [LARGE SCALE GENOMIC DNA]</scope>
</reference>
<evidence type="ECO:0000313" key="1">
    <source>
        <dbReference type="EMBL" id="KER24454.1"/>
    </source>
</evidence>
<dbReference type="GeneID" id="20328588"/>
<dbReference type="CTD" id="20328588"/>
<dbReference type="OrthoDB" id="10539761at2759"/>
<dbReference type="KEGG" id="ovi:T265_14422"/>
<feature type="non-terminal residue" evidence="1">
    <location>
        <position position="149"/>
    </location>
</feature>
<organism evidence="1 2">
    <name type="scientific">Opisthorchis viverrini</name>
    <name type="common">Southeast Asian liver fluke</name>
    <dbReference type="NCBI Taxonomy" id="6198"/>
    <lineage>
        <taxon>Eukaryota</taxon>
        <taxon>Metazoa</taxon>
        <taxon>Spiralia</taxon>
        <taxon>Lophotrochozoa</taxon>
        <taxon>Platyhelminthes</taxon>
        <taxon>Trematoda</taxon>
        <taxon>Digenea</taxon>
        <taxon>Opisthorchiida</taxon>
        <taxon>Opisthorchiata</taxon>
        <taxon>Opisthorchiidae</taxon>
        <taxon>Opisthorchis</taxon>
    </lineage>
</organism>
<protein>
    <submittedName>
        <fullName evidence="1">Uncharacterized protein</fullName>
    </submittedName>
</protein>
<name>A0A075AA59_OPIVI</name>